<evidence type="ECO:0000256" key="1">
    <source>
        <dbReference type="SAM" id="MobiDB-lite"/>
    </source>
</evidence>
<evidence type="ECO:0000313" key="2">
    <source>
        <dbReference type="EMBL" id="KAK3772061.1"/>
    </source>
</evidence>
<dbReference type="Proteomes" id="UP001283361">
    <property type="component" value="Unassembled WGS sequence"/>
</dbReference>
<feature type="compositionally biased region" description="Polar residues" evidence="1">
    <location>
        <begin position="27"/>
        <end position="37"/>
    </location>
</feature>
<protein>
    <submittedName>
        <fullName evidence="2">Uncharacterized protein</fullName>
    </submittedName>
</protein>
<dbReference type="EMBL" id="JAWDGP010003662">
    <property type="protein sequence ID" value="KAK3772061.1"/>
    <property type="molecule type" value="Genomic_DNA"/>
</dbReference>
<name>A0AAE0ZNI1_9GAST</name>
<organism evidence="2 3">
    <name type="scientific">Elysia crispata</name>
    <name type="common">lettuce slug</name>
    <dbReference type="NCBI Taxonomy" id="231223"/>
    <lineage>
        <taxon>Eukaryota</taxon>
        <taxon>Metazoa</taxon>
        <taxon>Spiralia</taxon>
        <taxon>Lophotrochozoa</taxon>
        <taxon>Mollusca</taxon>
        <taxon>Gastropoda</taxon>
        <taxon>Heterobranchia</taxon>
        <taxon>Euthyneura</taxon>
        <taxon>Panpulmonata</taxon>
        <taxon>Sacoglossa</taxon>
        <taxon>Placobranchoidea</taxon>
        <taxon>Plakobranchidae</taxon>
        <taxon>Elysia</taxon>
    </lineage>
</organism>
<gene>
    <name evidence="2" type="ORF">RRG08_008299</name>
</gene>
<accession>A0AAE0ZNI1</accession>
<evidence type="ECO:0000313" key="3">
    <source>
        <dbReference type="Proteomes" id="UP001283361"/>
    </source>
</evidence>
<feature type="region of interest" description="Disordered" evidence="1">
    <location>
        <begin position="23"/>
        <end position="47"/>
    </location>
</feature>
<sequence>MPQPLACPDFPLPSTISLDRAVLSDSPPETSRYSSPERQACGGSDKRIKCSPPSAALNLSFLTPHFLQQIC</sequence>
<keyword evidence="3" id="KW-1185">Reference proteome</keyword>
<proteinExistence type="predicted"/>
<dbReference type="AlphaFoldDB" id="A0AAE0ZNI1"/>
<reference evidence="2" key="1">
    <citation type="journal article" date="2023" name="G3 (Bethesda)">
        <title>A reference genome for the long-term kleptoplast-retaining sea slug Elysia crispata morphotype clarki.</title>
        <authorList>
            <person name="Eastman K.E."/>
            <person name="Pendleton A.L."/>
            <person name="Shaikh M.A."/>
            <person name="Suttiyut T."/>
            <person name="Ogas R."/>
            <person name="Tomko P."/>
            <person name="Gavelis G."/>
            <person name="Widhalm J.R."/>
            <person name="Wisecaver J.H."/>
        </authorList>
    </citation>
    <scope>NUCLEOTIDE SEQUENCE</scope>
    <source>
        <strain evidence="2">ECLA1</strain>
    </source>
</reference>
<comment type="caution">
    <text evidence="2">The sequence shown here is derived from an EMBL/GenBank/DDBJ whole genome shotgun (WGS) entry which is preliminary data.</text>
</comment>